<accession>A0A1E1J6L6</accession>
<sequence>MNTPSINESVHSMADSLDEEFLPTRAVHAKNVALCHGIRDAPRMRFQPSFVRINSMDYRGHGIVEDMDKTMPISALPSRLSPASYPRKPVATNLLADVENDARQPHPAHTQREDKLLLGFSLDAGDSRAAYSHASA</sequence>
<protein>
    <submittedName>
        <fullName evidence="1">Putative unspecified product</fullName>
    </submittedName>
</protein>
<name>A0A1E1J6L6_LEIGU</name>
<dbReference type="AlphaFoldDB" id="A0A1E1J6L6"/>
<gene>
    <name evidence="1" type="primary">LgM4147LRVhigh.34.02200.00010</name>
    <name evidence="1" type="ORF">BN36_3467290</name>
</gene>
<proteinExistence type="predicted"/>
<dbReference type="EMBL" id="CALQ01001765">
    <property type="protein sequence ID" value="CCM19244.1"/>
    <property type="molecule type" value="Genomic_DNA"/>
</dbReference>
<evidence type="ECO:0000313" key="1">
    <source>
        <dbReference type="EMBL" id="CCM19244.1"/>
    </source>
</evidence>
<reference evidence="1" key="1">
    <citation type="submission" date="2012-08" db="EMBL/GenBank/DDBJ databases">
        <title>Comparative genomics of metastatic and non-metastatic Leishmania guyanensis provides insights into polygenic factors involved in Leishmania RNA virus infection.</title>
        <authorList>
            <person name="Smith D."/>
            <person name="Hertz-Fowler C."/>
            <person name="Martin R."/>
            <person name="Dickens N."/>
            <person name="Fasel N."/>
            <person name="Falquet L."/>
            <person name="Beverley S."/>
            <person name="Zangger H."/>
            <person name="Calderon-Copete S."/>
            <person name="Mottram J."/>
            <person name="Xenarios I."/>
        </authorList>
    </citation>
    <scope>NUCLEOTIDE SEQUENCE</scope>
    <source>
        <strain evidence="1">MHOM/BR/75/M4147/SSU:IR2SAT-LUC</strain>
    </source>
</reference>
<organism evidence="1">
    <name type="scientific">Leishmania guyanensis</name>
    <dbReference type="NCBI Taxonomy" id="5670"/>
    <lineage>
        <taxon>Eukaryota</taxon>
        <taxon>Discoba</taxon>
        <taxon>Euglenozoa</taxon>
        <taxon>Kinetoplastea</taxon>
        <taxon>Metakinetoplastina</taxon>
        <taxon>Trypanosomatida</taxon>
        <taxon>Trypanosomatidae</taxon>
        <taxon>Leishmaniinae</taxon>
        <taxon>Leishmania</taxon>
        <taxon>Leishmania guyanensis species complex</taxon>
    </lineage>
</organism>